<dbReference type="InterPro" id="IPR001373">
    <property type="entry name" value="Cullin_N"/>
</dbReference>
<dbReference type="Proteomes" id="UP000054560">
    <property type="component" value="Unassembled WGS sequence"/>
</dbReference>
<dbReference type="InterPro" id="IPR036317">
    <property type="entry name" value="Cullin_homology_sf"/>
</dbReference>
<dbReference type="AlphaFoldDB" id="A0A0L0F9Q7"/>
<keyword evidence="5" id="KW-1185">Reference proteome</keyword>
<dbReference type="GeneID" id="25915097"/>
<gene>
    <name evidence="4" type="ORF">SARC_14593</name>
</gene>
<evidence type="ECO:0000256" key="1">
    <source>
        <dbReference type="PROSITE-ProRule" id="PRU00330"/>
    </source>
</evidence>
<dbReference type="Gene3D" id="1.20.1310.10">
    <property type="entry name" value="Cullin Repeats"/>
    <property type="match status" value="1"/>
</dbReference>
<dbReference type="SUPFAM" id="SSF75632">
    <property type="entry name" value="Cullin homology domain"/>
    <property type="match status" value="1"/>
</dbReference>
<feature type="domain" description="Cullin family profile" evidence="3">
    <location>
        <begin position="1"/>
        <end position="52"/>
    </location>
</feature>
<evidence type="ECO:0000313" key="5">
    <source>
        <dbReference type="Proteomes" id="UP000054560"/>
    </source>
</evidence>
<proteinExistence type="inferred from homology"/>
<protein>
    <recommendedName>
        <fullName evidence="3">Cullin family profile domain-containing protein</fullName>
    </recommendedName>
</protein>
<comment type="similarity">
    <text evidence="1 2">Belongs to the cullin family.</text>
</comment>
<name>A0A0L0F9Q7_9EUKA</name>
<dbReference type="GO" id="GO:0006511">
    <property type="term" value="P:ubiquitin-dependent protein catabolic process"/>
    <property type="evidence" value="ECO:0007669"/>
    <property type="project" value="InterPro"/>
</dbReference>
<dbReference type="GO" id="GO:0031625">
    <property type="term" value="F:ubiquitin protein ligase binding"/>
    <property type="evidence" value="ECO:0007669"/>
    <property type="project" value="InterPro"/>
</dbReference>
<evidence type="ECO:0000259" key="3">
    <source>
        <dbReference type="PROSITE" id="PS50069"/>
    </source>
</evidence>
<accession>A0A0L0F9Q7</accession>
<sequence>MMLKLKTESGTHYTQKLDQMFKDMSISEETNRAFASFCADKKDTKNEDGLLD</sequence>
<dbReference type="Pfam" id="PF00888">
    <property type="entry name" value="Cullin"/>
    <property type="match status" value="1"/>
</dbReference>
<feature type="non-terminal residue" evidence="4">
    <location>
        <position position="52"/>
    </location>
</feature>
<dbReference type="RefSeq" id="XP_014146750.1">
    <property type="nucleotide sequence ID" value="XM_014291275.1"/>
</dbReference>
<dbReference type="PROSITE" id="PS50069">
    <property type="entry name" value="CULLIN_2"/>
    <property type="match status" value="1"/>
</dbReference>
<dbReference type="EMBL" id="KQ246422">
    <property type="protein sequence ID" value="KNC72848.1"/>
    <property type="molecule type" value="Genomic_DNA"/>
</dbReference>
<evidence type="ECO:0000256" key="2">
    <source>
        <dbReference type="RuleBase" id="RU003829"/>
    </source>
</evidence>
<evidence type="ECO:0000313" key="4">
    <source>
        <dbReference type="EMBL" id="KNC72848.1"/>
    </source>
</evidence>
<organism evidence="4 5">
    <name type="scientific">Sphaeroforma arctica JP610</name>
    <dbReference type="NCBI Taxonomy" id="667725"/>
    <lineage>
        <taxon>Eukaryota</taxon>
        <taxon>Ichthyosporea</taxon>
        <taxon>Ichthyophonida</taxon>
        <taxon>Sphaeroforma</taxon>
    </lineage>
</organism>
<dbReference type="InterPro" id="IPR016158">
    <property type="entry name" value="Cullin_homology"/>
</dbReference>
<reference evidence="4 5" key="1">
    <citation type="submission" date="2011-02" db="EMBL/GenBank/DDBJ databases">
        <title>The Genome Sequence of Sphaeroforma arctica JP610.</title>
        <authorList>
            <consortium name="The Broad Institute Genome Sequencing Platform"/>
            <person name="Russ C."/>
            <person name="Cuomo C."/>
            <person name="Young S.K."/>
            <person name="Zeng Q."/>
            <person name="Gargeya S."/>
            <person name="Alvarado L."/>
            <person name="Berlin A."/>
            <person name="Chapman S.B."/>
            <person name="Chen Z."/>
            <person name="Freedman E."/>
            <person name="Gellesch M."/>
            <person name="Goldberg J."/>
            <person name="Griggs A."/>
            <person name="Gujja S."/>
            <person name="Heilman E."/>
            <person name="Heiman D."/>
            <person name="Howarth C."/>
            <person name="Mehta T."/>
            <person name="Neiman D."/>
            <person name="Pearson M."/>
            <person name="Roberts A."/>
            <person name="Saif S."/>
            <person name="Shea T."/>
            <person name="Shenoy N."/>
            <person name="Sisk P."/>
            <person name="Stolte C."/>
            <person name="Sykes S."/>
            <person name="White J."/>
            <person name="Yandava C."/>
            <person name="Burger G."/>
            <person name="Gray M.W."/>
            <person name="Holland P.W.H."/>
            <person name="King N."/>
            <person name="Lang F.B.F."/>
            <person name="Roger A.J."/>
            <person name="Ruiz-Trillo I."/>
            <person name="Haas B."/>
            <person name="Nusbaum C."/>
            <person name="Birren B."/>
        </authorList>
    </citation>
    <scope>NUCLEOTIDE SEQUENCE [LARGE SCALE GENOMIC DNA]</scope>
    <source>
        <strain evidence="4 5">JP610</strain>
    </source>
</reference>